<organism evidence="2 3">
    <name type="scientific">Candidatus Nitrospira nitrosa</name>
    <dbReference type="NCBI Taxonomy" id="1742972"/>
    <lineage>
        <taxon>Bacteria</taxon>
        <taxon>Pseudomonadati</taxon>
        <taxon>Nitrospirota</taxon>
        <taxon>Nitrospiria</taxon>
        <taxon>Nitrospirales</taxon>
        <taxon>Nitrospiraceae</taxon>
        <taxon>Nitrospira</taxon>
    </lineage>
</organism>
<evidence type="ECO:0000313" key="3">
    <source>
        <dbReference type="Proteomes" id="UP000199032"/>
    </source>
</evidence>
<keyword evidence="3" id="KW-1185">Reference proteome</keyword>
<evidence type="ECO:0000313" key="2">
    <source>
        <dbReference type="EMBL" id="CUS34441.1"/>
    </source>
</evidence>
<name>A0A0S4LC82_9BACT</name>
<dbReference type="Proteomes" id="UP000199032">
    <property type="component" value="Unassembled WGS sequence"/>
</dbReference>
<dbReference type="AlphaFoldDB" id="A0A0S4LC82"/>
<dbReference type="EMBL" id="CZQA01000001">
    <property type="protein sequence ID" value="CUS34441.1"/>
    <property type="molecule type" value="Genomic_DNA"/>
</dbReference>
<accession>A0A0S4LC82</accession>
<sequence>MVCKMNSGIVELHDKQLSGNVGKNSLGEGGASKRGQQWAGKSLIEGRTATTRT</sequence>
<proteinExistence type="predicted"/>
<gene>
    <name evidence="2" type="ORF">COMA1_11710</name>
</gene>
<feature type="region of interest" description="Disordered" evidence="1">
    <location>
        <begin position="18"/>
        <end position="53"/>
    </location>
</feature>
<protein>
    <submittedName>
        <fullName evidence="2">Uncharacterized protein</fullName>
    </submittedName>
</protein>
<reference evidence="2 3" key="1">
    <citation type="submission" date="2015-10" db="EMBL/GenBank/DDBJ databases">
        <authorList>
            <person name="Gilbert D.G."/>
        </authorList>
    </citation>
    <scope>NUCLEOTIDE SEQUENCE [LARGE SCALE GENOMIC DNA]</scope>
    <source>
        <strain evidence="2">COMA1</strain>
    </source>
</reference>
<evidence type="ECO:0000256" key="1">
    <source>
        <dbReference type="SAM" id="MobiDB-lite"/>
    </source>
</evidence>